<dbReference type="Proteomes" id="UP001303373">
    <property type="component" value="Chromosome 6"/>
</dbReference>
<dbReference type="AlphaFoldDB" id="A0AAQ3M4X5"/>
<evidence type="ECO:0000259" key="1">
    <source>
        <dbReference type="Pfam" id="PF26534"/>
    </source>
</evidence>
<dbReference type="EMBL" id="CP138585">
    <property type="protein sequence ID" value="WPH01323.1"/>
    <property type="molecule type" value="Genomic_DNA"/>
</dbReference>
<reference evidence="2 3" key="1">
    <citation type="submission" date="2023-11" db="EMBL/GenBank/DDBJ databases">
        <title>An acidophilic fungus is an integral part of prey digestion in a carnivorous sundew plant.</title>
        <authorList>
            <person name="Tsai I.J."/>
        </authorList>
    </citation>
    <scope>NUCLEOTIDE SEQUENCE [LARGE SCALE GENOMIC DNA]</scope>
    <source>
        <strain evidence="2">169a</strain>
    </source>
</reference>
<gene>
    <name evidence="2" type="ORF">R9X50_00416200</name>
</gene>
<name>A0AAQ3M4X5_9PEZI</name>
<protein>
    <recommendedName>
        <fullName evidence="1">NTF2-like domain-containing protein</fullName>
    </recommendedName>
</protein>
<organism evidence="2 3">
    <name type="scientific">Acrodontium crateriforme</name>
    <dbReference type="NCBI Taxonomy" id="150365"/>
    <lineage>
        <taxon>Eukaryota</taxon>
        <taxon>Fungi</taxon>
        <taxon>Dikarya</taxon>
        <taxon>Ascomycota</taxon>
        <taxon>Pezizomycotina</taxon>
        <taxon>Dothideomycetes</taxon>
        <taxon>Dothideomycetidae</taxon>
        <taxon>Mycosphaerellales</taxon>
        <taxon>Teratosphaeriaceae</taxon>
        <taxon>Acrodontium</taxon>
    </lineage>
</organism>
<feature type="domain" description="NTF2-like" evidence="1">
    <location>
        <begin position="35"/>
        <end position="178"/>
    </location>
</feature>
<dbReference type="Pfam" id="PF26534">
    <property type="entry name" value="NTF2_7"/>
    <property type="match status" value="1"/>
</dbReference>
<sequence>MACTQPKPDVPTVTAVPTVESDTDSYISDVLASTECLTSVEAQQVADNFKQLISNYTSIFANETLAADFQDYSDSVSTLIDNGCNNAPQPLGVATFASRADFEKDQSSQPSIPFEQLNIWNNCNNVFIRWRTALTPENVTGIIVLEVKPNLTSAKQTWLIKTVFSEFNSGAWLVDLGAFDPKNCQTSK</sequence>
<evidence type="ECO:0000313" key="2">
    <source>
        <dbReference type="EMBL" id="WPH01323.1"/>
    </source>
</evidence>
<dbReference type="InterPro" id="IPR058645">
    <property type="entry name" value="NTF2-like_dom_7"/>
</dbReference>
<keyword evidence="3" id="KW-1185">Reference proteome</keyword>
<evidence type="ECO:0000313" key="3">
    <source>
        <dbReference type="Proteomes" id="UP001303373"/>
    </source>
</evidence>
<accession>A0AAQ3M4X5</accession>
<proteinExistence type="predicted"/>